<name>A0A9W4MBL3_9ACTN</name>
<evidence type="ECO:0000256" key="2">
    <source>
        <dbReference type="SAM" id="Phobius"/>
    </source>
</evidence>
<gene>
    <name evidence="3" type="ORF">SBRY_40486</name>
</gene>
<dbReference type="InterPro" id="IPR036259">
    <property type="entry name" value="MFS_trans_sf"/>
</dbReference>
<feature type="region of interest" description="Disordered" evidence="1">
    <location>
        <begin position="288"/>
        <end position="322"/>
    </location>
</feature>
<feature type="transmembrane region" description="Helical" evidence="2">
    <location>
        <begin position="150"/>
        <end position="171"/>
    </location>
</feature>
<feature type="region of interest" description="Disordered" evidence="1">
    <location>
        <begin position="235"/>
        <end position="275"/>
    </location>
</feature>
<proteinExistence type="predicted"/>
<dbReference type="Pfam" id="PF07690">
    <property type="entry name" value="MFS_1"/>
    <property type="match status" value="2"/>
</dbReference>
<dbReference type="EMBL" id="CAJVAX010000018">
    <property type="protein sequence ID" value="CAG7646745.1"/>
    <property type="molecule type" value="Genomic_DNA"/>
</dbReference>
<keyword evidence="2" id="KW-0472">Membrane</keyword>
<feature type="transmembrane region" description="Helical" evidence="2">
    <location>
        <begin position="29"/>
        <end position="55"/>
    </location>
</feature>
<keyword evidence="2" id="KW-0812">Transmembrane</keyword>
<feature type="transmembrane region" description="Helical" evidence="2">
    <location>
        <begin position="413"/>
        <end position="439"/>
    </location>
</feature>
<accession>A0A9W4MBL3</accession>
<feature type="transmembrane region" description="Helical" evidence="2">
    <location>
        <begin position="123"/>
        <end position="143"/>
    </location>
</feature>
<dbReference type="GO" id="GO:0022857">
    <property type="term" value="F:transmembrane transporter activity"/>
    <property type="evidence" value="ECO:0007669"/>
    <property type="project" value="InterPro"/>
</dbReference>
<evidence type="ECO:0000313" key="4">
    <source>
        <dbReference type="Proteomes" id="UP001153328"/>
    </source>
</evidence>
<keyword evidence="2" id="KW-1133">Transmembrane helix</keyword>
<protein>
    <submittedName>
        <fullName evidence="3">Predicted arabinose efflux permease, MFS family</fullName>
    </submittedName>
</protein>
<reference evidence="3" key="1">
    <citation type="submission" date="2021-06" db="EMBL/GenBank/DDBJ databases">
        <authorList>
            <person name="Arsene-Ploetze F."/>
        </authorList>
    </citation>
    <scope>NUCLEOTIDE SEQUENCE</scope>
    <source>
        <strain evidence="3">SBRY1</strain>
    </source>
</reference>
<evidence type="ECO:0000256" key="1">
    <source>
        <dbReference type="SAM" id="MobiDB-lite"/>
    </source>
</evidence>
<dbReference type="InterPro" id="IPR052714">
    <property type="entry name" value="MFS_Exporter"/>
</dbReference>
<feature type="transmembrane region" description="Helical" evidence="2">
    <location>
        <begin position="332"/>
        <end position="354"/>
    </location>
</feature>
<sequence length="498" mass="49358">MTTSQPLHTPTPAPAALPPARPPLVTRPLLLRFVTVVGASASFFLLLSVVPLYATASGGDAGLATGALMLATVCGELATPRLVARFGYRSALAAGLVLLGAPALFLTAWGGMGWIVAGCCLRGLGFALTVVAGGALTAALIPAERRGEGLALVGVVSGVPSLIALPLGVWLADRSGYLPVSVLAGLLALAVVPAVPGLPGREERPGDEGAAPGRRRAGAALARAVRTFRIGGRGFGRGGSSVRGGSAGRGPARRGSGERRSVRGGTDERGSVVRGSVVRGSVVRGSVVRGSGVRGSGVRGGSERRRSAGRQSSDRGGSVGRGLRDGGLLRPAGVFTVTALGAGIVVTFLPLAVPAGASDVVAAALFVQPAAATATRWFAGRLGDRHGPGRLVLPGLLLSAAGLLLTAATGSTAAVLCGVAVFGAGFGVAQNATLALMYSRVSTAGYSTVSALWNVGYDAGMGAGAVGFGALAAATGYPAAFALTAAAMLLAFRPARRA</sequence>
<feature type="transmembrane region" description="Helical" evidence="2">
    <location>
        <begin position="477"/>
        <end position="495"/>
    </location>
</feature>
<dbReference type="PANTHER" id="PTHR23531">
    <property type="entry name" value="QUINOLENE RESISTANCE PROTEIN NORA"/>
    <property type="match status" value="1"/>
</dbReference>
<dbReference type="InterPro" id="IPR011701">
    <property type="entry name" value="MFS"/>
</dbReference>
<dbReference type="Gene3D" id="1.20.1250.20">
    <property type="entry name" value="MFS general substrate transporter like domains"/>
    <property type="match status" value="2"/>
</dbReference>
<feature type="compositionally biased region" description="Basic and acidic residues" evidence="1">
    <location>
        <begin position="255"/>
        <end position="271"/>
    </location>
</feature>
<feature type="transmembrane region" description="Helical" evidence="2">
    <location>
        <begin position="61"/>
        <end position="79"/>
    </location>
</feature>
<feature type="transmembrane region" description="Helical" evidence="2">
    <location>
        <begin position="177"/>
        <end position="195"/>
    </location>
</feature>
<dbReference type="Proteomes" id="UP001153328">
    <property type="component" value="Unassembled WGS sequence"/>
</dbReference>
<dbReference type="RefSeq" id="WP_205045070.1">
    <property type="nucleotide sequence ID" value="NZ_CAJVAX010000018.1"/>
</dbReference>
<organism evidence="3 4">
    <name type="scientific">Actinacidiphila bryophytorum</name>
    <dbReference type="NCBI Taxonomy" id="1436133"/>
    <lineage>
        <taxon>Bacteria</taxon>
        <taxon>Bacillati</taxon>
        <taxon>Actinomycetota</taxon>
        <taxon>Actinomycetes</taxon>
        <taxon>Kitasatosporales</taxon>
        <taxon>Streptomycetaceae</taxon>
        <taxon>Actinacidiphila</taxon>
    </lineage>
</organism>
<dbReference type="SUPFAM" id="SSF103473">
    <property type="entry name" value="MFS general substrate transporter"/>
    <property type="match status" value="1"/>
</dbReference>
<dbReference type="PANTHER" id="PTHR23531:SF1">
    <property type="entry name" value="QUINOLENE RESISTANCE PROTEIN NORA"/>
    <property type="match status" value="1"/>
</dbReference>
<feature type="transmembrane region" description="Helical" evidence="2">
    <location>
        <begin position="91"/>
        <end position="117"/>
    </location>
</feature>
<comment type="caution">
    <text evidence="3">The sequence shown here is derived from an EMBL/GenBank/DDBJ whole genome shotgun (WGS) entry which is preliminary data.</text>
</comment>
<dbReference type="AlphaFoldDB" id="A0A9W4MBL3"/>
<evidence type="ECO:0000313" key="3">
    <source>
        <dbReference type="EMBL" id="CAG7646745.1"/>
    </source>
</evidence>
<feature type="compositionally biased region" description="Gly residues" evidence="1">
    <location>
        <begin position="235"/>
        <end position="248"/>
    </location>
</feature>
<keyword evidence="4" id="KW-1185">Reference proteome</keyword>